<dbReference type="EMBL" id="CP002819">
    <property type="protein sequence ID" value="AEG68832.1"/>
    <property type="molecule type" value="Genomic_DNA"/>
</dbReference>
<gene>
    <name evidence="1" type="ordered locus">RSPO_c01532</name>
</gene>
<evidence type="ECO:0000313" key="2">
    <source>
        <dbReference type="Proteomes" id="UP000007953"/>
    </source>
</evidence>
<dbReference type="KEGG" id="rsn:RSPO_c01532"/>
<proteinExistence type="predicted"/>
<accession>F6G0I7</accession>
<evidence type="ECO:0000313" key="1">
    <source>
        <dbReference type="EMBL" id="AEG68832.1"/>
    </source>
</evidence>
<reference evidence="1 2" key="1">
    <citation type="journal article" date="2011" name="J. Bacteriol.">
        <title>Complete genome sequence of the plant pathogen Ralstonia solanacearum strain Po82.</title>
        <authorList>
            <person name="Xu J."/>
            <person name="Zheng H.J."/>
            <person name="Liu L."/>
            <person name="Pan Z.C."/>
            <person name="Prior P."/>
            <person name="Tang B."/>
            <person name="Xu J.S."/>
            <person name="Zhang H."/>
            <person name="Tian Q."/>
            <person name="Zhang L.Q."/>
            <person name="Feng J."/>
        </authorList>
    </citation>
    <scope>NUCLEOTIDE SEQUENCE [LARGE SCALE GENOMIC DNA]</scope>
    <source>
        <strain evidence="1 2">Po82</strain>
    </source>
</reference>
<name>F6G0I7_RALS8</name>
<dbReference type="HOGENOM" id="CLU_2525151_0_0_4"/>
<sequence length="84" mass="9395">MVLLSHSLQDAVCLLEFIFVPTPYPQDGTTPLLNAVSFLSTFIDFQGPQIAFKLHDPLIGVLPNFNLLSPFLGESHLCPQEKRR</sequence>
<organism evidence="1 2">
    <name type="scientific">Ralstonia solanacearum (strain Po82)</name>
    <dbReference type="NCBI Taxonomy" id="1031711"/>
    <lineage>
        <taxon>Bacteria</taxon>
        <taxon>Pseudomonadati</taxon>
        <taxon>Pseudomonadota</taxon>
        <taxon>Betaproteobacteria</taxon>
        <taxon>Burkholderiales</taxon>
        <taxon>Burkholderiaceae</taxon>
        <taxon>Ralstonia</taxon>
        <taxon>Ralstonia solanacearum species complex</taxon>
    </lineage>
</organism>
<dbReference type="Proteomes" id="UP000007953">
    <property type="component" value="Chromosome"/>
</dbReference>
<dbReference type="AlphaFoldDB" id="F6G0I7"/>
<protein>
    <submittedName>
        <fullName evidence="1">Uncharacterized protein</fullName>
    </submittedName>
</protein>